<dbReference type="InterPro" id="IPR001650">
    <property type="entry name" value="Helicase_C-like"/>
</dbReference>
<dbReference type="PROSITE" id="PS51194">
    <property type="entry name" value="HELICASE_CTER"/>
    <property type="match status" value="1"/>
</dbReference>
<proteinExistence type="predicted"/>
<dbReference type="GO" id="GO:0006283">
    <property type="term" value="P:transcription-coupled nucleotide-excision repair"/>
    <property type="evidence" value="ECO:0007669"/>
    <property type="project" value="TreeGrafter"/>
</dbReference>
<dbReference type="InterPro" id="IPR049730">
    <property type="entry name" value="SNF2/RAD54-like_C"/>
</dbReference>
<dbReference type="CDD" id="cd18000">
    <property type="entry name" value="DEXHc_ERCC6"/>
    <property type="match status" value="1"/>
</dbReference>
<dbReference type="Gene3D" id="3.40.50.300">
    <property type="entry name" value="P-loop containing nucleotide triphosphate hydrolases"/>
    <property type="match status" value="1"/>
</dbReference>
<dbReference type="SMART" id="SM00487">
    <property type="entry name" value="DEXDc"/>
    <property type="match status" value="1"/>
</dbReference>
<evidence type="ECO:0000313" key="8">
    <source>
        <dbReference type="EMBL" id="OAA51529.1"/>
    </source>
</evidence>
<reference evidence="8 9" key="1">
    <citation type="journal article" date="2016" name="Genome Biol. Evol.">
        <title>Divergent and convergent evolution of fungal pathogenicity.</title>
        <authorList>
            <person name="Shang Y."/>
            <person name="Xiao G."/>
            <person name="Zheng P."/>
            <person name="Cen K."/>
            <person name="Zhan S."/>
            <person name="Wang C."/>
        </authorList>
    </citation>
    <scope>NUCLEOTIDE SEQUENCE [LARGE SCALE GENOMIC DNA]</scope>
    <source>
        <strain evidence="8 9">RCEF 4871</strain>
    </source>
</reference>
<feature type="compositionally biased region" description="Basic and acidic residues" evidence="5">
    <location>
        <begin position="369"/>
        <end position="381"/>
    </location>
</feature>
<dbReference type="InterPro" id="IPR027417">
    <property type="entry name" value="P-loop_NTPase"/>
</dbReference>
<dbReference type="AlphaFoldDB" id="A0A167KCA9"/>
<dbReference type="InterPro" id="IPR014001">
    <property type="entry name" value="Helicase_ATP-bd"/>
</dbReference>
<dbReference type="GO" id="GO:0005634">
    <property type="term" value="C:nucleus"/>
    <property type="evidence" value="ECO:0007669"/>
    <property type="project" value="TreeGrafter"/>
</dbReference>
<protein>
    <submittedName>
        <fullName evidence="8">SNF2-related protein</fullName>
    </submittedName>
</protein>
<keyword evidence="4" id="KW-0175">Coiled coil</keyword>
<accession>A0A167KCA9</accession>
<keyword evidence="3" id="KW-0067">ATP-binding</keyword>
<dbReference type="SUPFAM" id="SSF52540">
    <property type="entry name" value="P-loop containing nucleoside triphosphate hydrolases"/>
    <property type="match status" value="2"/>
</dbReference>
<dbReference type="EMBL" id="AZHC01000001">
    <property type="protein sequence ID" value="OAA51529.1"/>
    <property type="molecule type" value="Genomic_DNA"/>
</dbReference>
<evidence type="ECO:0000313" key="9">
    <source>
        <dbReference type="Proteomes" id="UP000243498"/>
    </source>
</evidence>
<evidence type="ECO:0000259" key="7">
    <source>
        <dbReference type="PROSITE" id="PS51194"/>
    </source>
</evidence>
<dbReference type="OrthoDB" id="413460at2759"/>
<sequence length="1162" mass="130788">MDEDRDQDQSDGGTRSEGIVDKMVAAAQEETSAETKTERFEPEVMTEEDALKNLMGTVRDQDDVERDITSQASAALIEAEDKKDHSRMAKLDTTRQKLQSQIDKAKTRLQRVIGNPYQSRNVQRDIVKLENEMGQVVGDITDFQARIDKRHQENQLEIATNFKSKRFTGERNRDYLIRTGKITPFAKVGGPRPEGIAGQLADTILEAEEEAAAEQYDQELEGPTSHQLLRRPGFVDDVVVKEVTPPESTVESEFSLRPRKRRRIERERSPSADFEPEQPSESESADSAVWQQGNEDDLIRQELRKTKAKARGQLQEQIDLSKLDDGNEALYKHRLKDWILRRSRARRARRCTTDVEQTSAESEEDEDEWLKPSPDHPDHSIDDDLKLPGDIHPSLFGYQKTGVQWLAELYKQGVGGIIGDEMGLGKTVQLIAFIAALHHSKKLKRPVIVVAPATLLRQWVSEFHRWWPPLRVSILHSSGSGMMNPRFEDEYDVEHYSPVANKSLNAARKIVRGVVDEGHVLVTTYTGLQTYAEELLPVLWDYAVLDEGHKIRNPNAEITVTCKELNTPNRVILSGTPVQNNLTELWSLFDFIYPMRLGTLVSFRAQFEIPIRQGGYANASNLQVMTAEKCAEALKETISEYLLQRLKIDVAADLPEKTEQVLFCKLSEGQRKAYETFLGSDEVSAILNKRRQSLYGIDILRKICNHPDLLDKSLGGKAGYNYGSPKLSAKLQLTKDLIQKVMIPNGHKTLLFSQGKLMLNIIEKCMRECGISYVRMDGETPVDQRQPMIDKFNTDSSIHVFLMTTRTGGLGTNLTGADRIIIFDPDWNPSTDLQARERAWRLGQNKPVKIYRLMTEGTIEEKIYHRQIFKQFMTNKVLKDPKQRSSYDLSDLYDLFTYNTGGQADAQRSEVFRGAEVDISANTDGEAITKQRLAPITNVGRRGGDVEEEELSRMNIVAAMEDFKEDDSVQNERRMLEGIFSRSVNSAYDHEQIVNGPQKAKADIHVLRQEANQVAREAAAHLRHSAQEARRIPIGTVTWTGEVGSGGRSGGHRRRGGPSSVGVMSNLANRQGLDGGSASSSRSGTPGLDKNLKAKDFMTMIKTFINRQGGQVPSKMLVDHFNPYCPGKKQSDEFKSALDRIAILNKTGGTGRGMWSLKPGIK</sequence>
<dbReference type="STRING" id="1081105.A0A167KCA9"/>
<dbReference type="PANTHER" id="PTHR45629:SF7">
    <property type="entry name" value="DNA EXCISION REPAIR PROTEIN ERCC-6-RELATED"/>
    <property type="match status" value="1"/>
</dbReference>
<feature type="compositionally biased region" description="Basic and acidic residues" evidence="5">
    <location>
        <begin position="33"/>
        <end position="42"/>
    </location>
</feature>
<dbReference type="Pfam" id="PF00176">
    <property type="entry name" value="SNF2-rel_dom"/>
    <property type="match status" value="1"/>
</dbReference>
<feature type="region of interest" description="Disordered" evidence="5">
    <location>
        <begin position="1038"/>
        <end position="1090"/>
    </location>
</feature>
<feature type="region of interest" description="Disordered" evidence="5">
    <location>
        <begin position="246"/>
        <end position="290"/>
    </location>
</feature>
<evidence type="ECO:0000256" key="5">
    <source>
        <dbReference type="SAM" id="MobiDB-lite"/>
    </source>
</evidence>
<dbReference type="InterPro" id="IPR000330">
    <property type="entry name" value="SNF2_N"/>
</dbReference>
<dbReference type="Proteomes" id="UP000243498">
    <property type="component" value="Unassembled WGS sequence"/>
</dbReference>
<keyword evidence="2" id="KW-0378">Hydrolase</keyword>
<evidence type="ECO:0000256" key="3">
    <source>
        <dbReference type="ARBA" id="ARBA00022840"/>
    </source>
</evidence>
<dbReference type="FunFam" id="3.40.50.10810:FF:000094">
    <property type="entry name" value="DNA excision repair protein ERCC-6"/>
    <property type="match status" value="1"/>
</dbReference>
<evidence type="ECO:0000256" key="4">
    <source>
        <dbReference type="SAM" id="Coils"/>
    </source>
</evidence>
<evidence type="ECO:0000259" key="6">
    <source>
        <dbReference type="PROSITE" id="PS51192"/>
    </source>
</evidence>
<dbReference type="InterPro" id="IPR050496">
    <property type="entry name" value="SNF2_RAD54_helicase_repair"/>
</dbReference>
<feature type="region of interest" description="Disordered" evidence="5">
    <location>
        <begin position="349"/>
        <end position="381"/>
    </location>
</feature>
<keyword evidence="1" id="KW-0547">Nucleotide-binding</keyword>
<dbReference type="InterPro" id="IPR038718">
    <property type="entry name" value="SNF2-like_sf"/>
</dbReference>
<dbReference type="PROSITE" id="PS51192">
    <property type="entry name" value="HELICASE_ATP_BIND_1"/>
    <property type="match status" value="1"/>
</dbReference>
<feature type="coiled-coil region" evidence="4">
    <location>
        <begin position="88"/>
        <end position="115"/>
    </location>
</feature>
<organism evidence="8 9">
    <name type="scientific">Metarhizium rileyi (strain RCEF 4871)</name>
    <name type="common">Nomuraea rileyi</name>
    <dbReference type="NCBI Taxonomy" id="1649241"/>
    <lineage>
        <taxon>Eukaryota</taxon>
        <taxon>Fungi</taxon>
        <taxon>Dikarya</taxon>
        <taxon>Ascomycota</taxon>
        <taxon>Pezizomycotina</taxon>
        <taxon>Sordariomycetes</taxon>
        <taxon>Hypocreomycetidae</taxon>
        <taxon>Hypocreales</taxon>
        <taxon>Clavicipitaceae</taxon>
        <taxon>Metarhizium</taxon>
    </lineage>
</organism>
<comment type="caution">
    <text evidence="8">The sequence shown here is derived from an EMBL/GenBank/DDBJ whole genome shotgun (WGS) entry which is preliminary data.</text>
</comment>
<dbReference type="OMA" id="PTWTGQF"/>
<feature type="domain" description="Helicase ATP-binding" evidence="6">
    <location>
        <begin position="407"/>
        <end position="595"/>
    </location>
</feature>
<evidence type="ECO:0000256" key="1">
    <source>
        <dbReference type="ARBA" id="ARBA00022741"/>
    </source>
</evidence>
<feature type="compositionally biased region" description="Acidic residues" evidence="5">
    <location>
        <begin position="274"/>
        <end position="284"/>
    </location>
</feature>
<gene>
    <name evidence="8" type="ORF">NOR_00122</name>
</gene>
<dbReference type="PANTHER" id="PTHR45629">
    <property type="entry name" value="SNF2/RAD54 FAMILY MEMBER"/>
    <property type="match status" value="1"/>
</dbReference>
<dbReference type="GO" id="GO:0016787">
    <property type="term" value="F:hydrolase activity"/>
    <property type="evidence" value="ECO:0007669"/>
    <property type="project" value="UniProtKB-KW"/>
</dbReference>
<name>A0A167KCA9_METRR</name>
<dbReference type="CDD" id="cd22254">
    <property type="entry name" value="CSB_WHD"/>
    <property type="match status" value="1"/>
</dbReference>
<dbReference type="SMART" id="SM00490">
    <property type="entry name" value="HELICc"/>
    <property type="match status" value="1"/>
</dbReference>
<dbReference type="CDD" id="cd18793">
    <property type="entry name" value="SF2_C_SNF"/>
    <property type="match status" value="1"/>
</dbReference>
<dbReference type="GO" id="GO:0005524">
    <property type="term" value="F:ATP binding"/>
    <property type="evidence" value="ECO:0007669"/>
    <property type="project" value="InterPro"/>
</dbReference>
<evidence type="ECO:0000256" key="2">
    <source>
        <dbReference type="ARBA" id="ARBA00022801"/>
    </source>
</evidence>
<feature type="domain" description="Helicase C-terminal" evidence="7">
    <location>
        <begin position="736"/>
        <end position="893"/>
    </location>
</feature>
<dbReference type="Gene3D" id="3.40.50.10810">
    <property type="entry name" value="Tandem AAA-ATPase domain"/>
    <property type="match status" value="1"/>
</dbReference>
<dbReference type="Pfam" id="PF00271">
    <property type="entry name" value="Helicase_C"/>
    <property type="match status" value="1"/>
</dbReference>
<dbReference type="GO" id="GO:0008094">
    <property type="term" value="F:ATP-dependent activity, acting on DNA"/>
    <property type="evidence" value="ECO:0007669"/>
    <property type="project" value="TreeGrafter"/>
</dbReference>
<feature type="region of interest" description="Disordered" evidence="5">
    <location>
        <begin position="1"/>
        <end position="48"/>
    </location>
</feature>
<keyword evidence="9" id="KW-1185">Reference proteome</keyword>